<comment type="caution">
    <text evidence="2">Once thought to be involved in copper homeostasis, experiments in E.coli have shown this is not the case.</text>
</comment>
<comment type="caution">
    <text evidence="3">The sequence shown here is derived from an EMBL/GenBank/DDBJ whole genome shotgun (WGS) entry which is preliminary data.</text>
</comment>
<dbReference type="InterPro" id="IPR036822">
    <property type="entry name" value="CutC-like_dom_sf"/>
</dbReference>
<gene>
    <name evidence="2" type="primary">cutC</name>
    <name evidence="3" type="ORF">FRUB_00054</name>
</gene>
<name>A0A225ED36_9BACT</name>
<dbReference type="PANTHER" id="PTHR12598">
    <property type="entry name" value="COPPER HOMEOSTASIS PROTEIN CUTC"/>
    <property type="match status" value="1"/>
</dbReference>
<dbReference type="HAMAP" id="MF_00795">
    <property type="entry name" value="CutC"/>
    <property type="match status" value="1"/>
</dbReference>
<dbReference type="EMBL" id="NIDE01000001">
    <property type="protein sequence ID" value="OWK46355.1"/>
    <property type="molecule type" value="Genomic_DNA"/>
</dbReference>
<dbReference type="RefSeq" id="WP_088251596.1">
    <property type="nucleotide sequence ID" value="NZ_NIDE01000001.1"/>
</dbReference>
<dbReference type="Gene3D" id="3.20.20.380">
    <property type="entry name" value="Copper homeostasis (CutC) domain"/>
    <property type="match status" value="1"/>
</dbReference>
<evidence type="ECO:0000256" key="2">
    <source>
        <dbReference type="HAMAP-Rule" id="MF_00795"/>
    </source>
</evidence>
<reference evidence="4" key="1">
    <citation type="submission" date="2017-06" db="EMBL/GenBank/DDBJ databases">
        <title>Genome analysis of Fimbriiglobus ruber SP5, the first member of the order Planctomycetales with confirmed chitinolytic capability.</title>
        <authorList>
            <person name="Ravin N.V."/>
            <person name="Rakitin A.L."/>
            <person name="Ivanova A.A."/>
            <person name="Beletsky A.V."/>
            <person name="Kulichevskaya I.S."/>
            <person name="Mardanov A.V."/>
            <person name="Dedysh S.N."/>
        </authorList>
    </citation>
    <scope>NUCLEOTIDE SEQUENCE [LARGE SCALE GENOMIC DNA]</scope>
    <source>
        <strain evidence="4">SP5</strain>
    </source>
</reference>
<evidence type="ECO:0000313" key="4">
    <source>
        <dbReference type="Proteomes" id="UP000214646"/>
    </source>
</evidence>
<dbReference type="PANTHER" id="PTHR12598:SF0">
    <property type="entry name" value="COPPER HOMEOSTASIS PROTEIN CUTC HOMOLOG"/>
    <property type="match status" value="1"/>
</dbReference>
<dbReference type="GO" id="GO:0005507">
    <property type="term" value="F:copper ion binding"/>
    <property type="evidence" value="ECO:0007669"/>
    <property type="project" value="TreeGrafter"/>
</dbReference>
<sequence>MIKPANHVLIEVAVESVADARAAEAGGAGRLELCAALDLDGLTPSVGAFLEIRAACRIPIVVMIRPRPGNFVYDADELRVMARDIEHFLPLAPDGFIFGPLTEGGQVNAPAACDLVDRAGGVPCVFHRAFDHTRDADEAVDKLAETGFARILTSGRAETAVAGLNVIARVIERAAGRIGVVPCGRIRAESAIEVVRATGCSEVHGSFVERIPVGSERTHRRTDRAAVAAARAALDRLANEAG</sequence>
<keyword evidence="2" id="KW-0963">Cytoplasm</keyword>
<organism evidence="3 4">
    <name type="scientific">Fimbriiglobus ruber</name>
    <dbReference type="NCBI Taxonomy" id="1908690"/>
    <lineage>
        <taxon>Bacteria</taxon>
        <taxon>Pseudomonadati</taxon>
        <taxon>Planctomycetota</taxon>
        <taxon>Planctomycetia</taxon>
        <taxon>Gemmatales</taxon>
        <taxon>Gemmataceae</taxon>
        <taxon>Fimbriiglobus</taxon>
    </lineage>
</organism>
<dbReference type="GO" id="GO:0005737">
    <property type="term" value="C:cytoplasm"/>
    <property type="evidence" value="ECO:0007669"/>
    <property type="project" value="UniProtKB-SubCell"/>
</dbReference>
<comment type="similarity">
    <text evidence="1 2">Belongs to the CutC family.</text>
</comment>
<protein>
    <recommendedName>
        <fullName evidence="2">PF03932 family protein CutC</fullName>
    </recommendedName>
</protein>
<dbReference type="Pfam" id="PF03932">
    <property type="entry name" value="CutC"/>
    <property type="match status" value="1"/>
</dbReference>
<dbReference type="AlphaFoldDB" id="A0A225ED36"/>
<dbReference type="SUPFAM" id="SSF110395">
    <property type="entry name" value="CutC-like"/>
    <property type="match status" value="1"/>
</dbReference>
<evidence type="ECO:0000256" key="1">
    <source>
        <dbReference type="ARBA" id="ARBA00007768"/>
    </source>
</evidence>
<dbReference type="InterPro" id="IPR005627">
    <property type="entry name" value="CutC-like"/>
</dbReference>
<comment type="subcellular location">
    <subcellularLocation>
        <location evidence="2">Cytoplasm</location>
    </subcellularLocation>
</comment>
<keyword evidence="4" id="KW-1185">Reference proteome</keyword>
<proteinExistence type="inferred from homology"/>
<dbReference type="Proteomes" id="UP000214646">
    <property type="component" value="Unassembled WGS sequence"/>
</dbReference>
<evidence type="ECO:0000313" key="3">
    <source>
        <dbReference type="EMBL" id="OWK46355.1"/>
    </source>
</evidence>
<accession>A0A225ED36</accession>